<evidence type="ECO:0008006" key="4">
    <source>
        <dbReference type="Google" id="ProtNLM"/>
    </source>
</evidence>
<protein>
    <recommendedName>
        <fullName evidence="4">PE-PGRS family protein</fullName>
    </recommendedName>
</protein>
<dbReference type="Pfam" id="PF19379">
    <property type="entry name" value="DUF5954"/>
    <property type="match status" value="1"/>
</dbReference>
<evidence type="ECO:0000256" key="1">
    <source>
        <dbReference type="SAM" id="MobiDB-lite"/>
    </source>
</evidence>
<dbReference type="EMBL" id="BAAAMJ010000030">
    <property type="protein sequence ID" value="GAA1919225.1"/>
    <property type="molecule type" value="Genomic_DNA"/>
</dbReference>
<comment type="caution">
    <text evidence="2">The sequence shown here is derived from an EMBL/GenBank/DDBJ whole genome shotgun (WGS) entry which is preliminary data.</text>
</comment>
<dbReference type="RefSeq" id="WP_344262476.1">
    <property type="nucleotide sequence ID" value="NZ_BAAAMJ010000030.1"/>
</dbReference>
<keyword evidence="3" id="KW-1185">Reference proteome</keyword>
<sequence length="365" mass="40299">MNDDAVELPEPHRIIHVTRLEEPVRAIADVEAWQARESHPGLRPSGAVFAVTEQEVDSRWRIISFGDHTPQGGRDGLGRVCRMRAEAAARAGDGPAERDWLAGAALMDREKRDDLTVRDRRFRIARAETFLRMGPDGPEPPRPTDPDPLRGESGGPSAVTGFLLDPTAGKGMAEAILTYDLLQFVLPAADVPADVSAASARALRTHPGGVLLPPAFAVLEKQEEGWLLRSSGCDTPQEAREGLALRYEVLAPEFVRPAAGRRRPPEMPQEIRDVMARSYGVHGPRGRPLTRRELRTAVRATARMRRERLDEIGVAGRTYRVVRQERLMRLGADGPEPPRPSDWDPDPPIAVQAERDRVAGITHDD</sequence>
<gene>
    <name evidence="2" type="ORF">GCM10009716_30010</name>
</gene>
<evidence type="ECO:0000313" key="2">
    <source>
        <dbReference type="EMBL" id="GAA1919225.1"/>
    </source>
</evidence>
<organism evidence="2 3">
    <name type="scientific">Streptomyces sodiiphilus</name>
    <dbReference type="NCBI Taxonomy" id="226217"/>
    <lineage>
        <taxon>Bacteria</taxon>
        <taxon>Bacillati</taxon>
        <taxon>Actinomycetota</taxon>
        <taxon>Actinomycetes</taxon>
        <taxon>Kitasatosporales</taxon>
        <taxon>Streptomycetaceae</taxon>
        <taxon>Streptomyces</taxon>
    </lineage>
</organism>
<feature type="region of interest" description="Disordered" evidence="1">
    <location>
        <begin position="329"/>
        <end position="365"/>
    </location>
</feature>
<evidence type="ECO:0000313" key="3">
    <source>
        <dbReference type="Proteomes" id="UP001501303"/>
    </source>
</evidence>
<dbReference type="Proteomes" id="UP001501303">
    <property type="component" value="Unassembled WGS sequence"/>
</dbReference>
<dbReference type="InterPro" id="IPR045998">
    <property type="entry name" value="DUF5954"/>
</dbReference>
<feature type="region of interest" description="Disordered" evidence="1">
    <location>
        <begin position="132"/>
        <end position="157"/>
    </location>
</feature>
<name>A0ABP5ASU2_9ACTN</name>
<reference evidence="3" key="1">
    <citation type="journal article" date="2019" name="Int. J. Syst. Evol. Microbiol.">
        <title>The Global Catalogue of Microorganisms (GCM) 10K type strain sequencing project: providing services to taxonomists for standard genome sequencing and annotation.</title>
        <authorList>
            <consortium name="The Broad Institute Genomics Platform"/>
            <consortium name="The Broad Institute Genome Sequencing Center for Infectious Disease"/>
            <person name="Wu L."/>
            <person name="Ma J."/>
        </authorList>
    </citation>
    <scope>NUCLEOTIDE SEQUENCE [LARGE SCALE GENOMIC DNA]</scope>
    <source>
        <strain evidence="3">JCM 13581</strain>
    </source>
</reference>
<feature type="compositionally biased region" description="Basic and acidic residues" evidence="1">
    <location>
        <begin position="353"/>
        <end position="365"/>
    </location>
</feature>
<accession>A0ABP5ASU2</accession>
<proteinExistence type="predicted"/>